<protein>
    <submittedName>
        <fullName evidence="3">Uncharacterized protein</fullName>
    </submittedName>
</protein>
<dbReference type="EMBL" id="CATKSN020000352">
    <property type="protein sequence ID" value="CAI9149522.1"/>
    <property type="molecule type" value="Genomic_DNA"/>
</dbReference>
<sequence>MRATVSALLYSACAVFAIHCTDTVSAASGSPPPPPADEEAARKDAAARSNDLQFMDLLKHTIESQVEIFPERAASLRNTAFRLDYLRRLFHRAYHMIRFRPTTTPRARAVSLAEEMHHHLEMLRRPMMDDVLFGQQYFHMLEGRVQYVVYRLNNLQAP</sequence>
<proteinExistence type="predicted"/>
<comment type="caution">
    <text evidence="3">The sequence shown here is derived from an EMBL/GenBank/DDBJ whole genome shotgun (WGS) entry which is preliminary data.</text>
</comment>
<name>A0ABN8XJP4_RANTA</name>
<gene>
    <name evidence="3" type="ORF">MRATA1EN1_LOCUS31140</name>
</gene>
<organism evidence="3 4">
    <name type="scientific">Rangifer tarandus platyrhynchus</name>
    <name type="common">Svalbard reindeer</name>
    <dbReference type="NCBI Taxonomy" id="3082113"/>
    <lineage>
        <taxon>Eukaryota</taxon>
        <taxon>Metazoa</taxon>
        <taxon>Chordata</taxon>
        <taxon>Craniata</taxon>
        <taxon>Vertebrata</taxon>
        <taxon>Euteleostomi</taxon>
        <taxon>Mammalia</taxon>
        <taxon>Eutheria</taxon>
        <taxon>Laurasiatheria</taxon>
        <taxon>Artiodactyla</taxon>
        <taxon>Ruminantia</taxon>
        <taxon>Pecora</taxon>
        <taxon>Cervidae</taxon>
        <taxon>Odocoileinae</taxon>
        <taxon>Rangifer</taxon>
    </lineage>
</organism>
<evidence type="ECO:0000313" key="4">
    <source>
        <dbReference type="Proteomes" id="UP001176941"/>
    </source>
</evidence>
<feature type="chain" id="PRO_5047241243" evidence="2">
    <location>
        <begin position="27"/>
        <end position="158"/>
    </location>
</feature>
<feature type="signal peptide" evidence="2">
    <location>
        <begin position="1"/>
        <end position="26"/>
    </location>
</feature>
<keyword evidence="2" id="KW-0732">Signal</keyword>
<evidence type="ECO:0000256" key="2">
    <source>
        <dbReference type="SAM" id="SignalP"/>
    </source>
</evidence>
<dbReference type="Proteomes" id="UP001176941">
    <property type="component" value="Unassembled WGS sequence"/>
</dbReference>
<accession>A0ABN8XJP4</accession>
<evidence type="ECO:0000256" key="1">
    <source>
        <dbReference type="SAM" id="MobiDB-lite"/>
    </source>
</evidence>
<feature type="region of interest" description="Disordered" evidence="1">
    <location>
        <begin position="26"/>
        <end position="45"/>
    </location>
</feature>
<keyword evidence="4" id="KW-1185">Reference proteome</keyword>
<reference evidence="3" key="1">
    <citation type="submission" date="2023-04" db="EMBL/GenBank/DDBJ databases">
        <authorList>
            <consortium name="ELIXIR-Norway"/>
        </authorList>
    </citation>
    <scope>NUCLEOTIDE SEQUENCE [LARGE SCALE GENOMIC DNA]</scope>
</reference>
<evidence type="ECO:0000313" key="3">
    <source>
        <dbReference type="EMBL" id="CAI9149522.1"/>
    </source>
</evidence>